<gene>
    <name evidence="5" type="ORF">EUX98_g4493</name>
</gene>
<organism evidence="5 6">
    <name type="scientific">Antrodiella citrinella</name>
    <dbReference type="NCBI Taxonomy" id="2447956"/>
    <lineage>
        <taxon>Eukaryota</taxon>
        <taxon>Fungi</taxon>
        <taxon>Dikarya</taxon>
        <taxon>Basidiomycota</taxon>
        <taxon>Agaricomycotina</taxon>
        <taxon>Agaricomycetes</taxon>
        <taxon>Polyporales</taxon>
        <taxon>Steccherinaceae</taxon>
        <taxon>Antrodiella</taxon>
    </lineage>
</organism>
<dbReference type="InterPro" id="IPR057596">
    <property type="entry name" value="RDRP_core"/>
</dbReference>
<evidence type="ECO:0000256" key="1">
    <source>
        <dbReference type="SAM" id="MobiDB-lite"/>
    </source>
</evidence>
<evidence type="ECO:0000259" key="3">
    <source>
        <dbReference type="Pfam" id="PF13086"/>
    </source>
</evidence>
<feature type="region of interest" description="Disordered" evidence="1">
    <location>
        <begin position="1066"/>
        <end position="1110"/>
    </location>
</feature>
<sequence length="1657" mass="186479">MAPLVLHDSPTPTDEAWVFTIPSSHLVSRSGNGKHISFTAQRIQFQMIRFPNNRILQEDDLSEFVLVSFEQLRFPDTFPSVARDYMMRLFQNGLVLNGVQYRFYGHSNSQLRSRSCFMRRANTDQELDRRVYALGDFEKIKNAAKRAKRIGLLFSEAKMDFVLDPDRTRDIGDIEHGGENFSDGCGLISKKFAMILSRHKRILFRGKPYTPCVYQIRYRGYKGVLMLHPELGENNIHVHFRKSQKKFTATKNNTFSVVNYSAPYAFARLNNDIVALLSSLGVTTEKLLAKQKAYHEWILKASDDWEVAFDLLSGLGRFQLAERLLLEGLDSTDIQKEIKSLRNSEVAGFKKNERTRVRMLLSKSRFLFGICDPYGVLQEGEVHVRVTAPRKGASTLTNVDVLIVRNPCLHPGDCLKLRAVAHPKLAHLVDCVVFATRGRRAAPSMSSGGDLDGDQFTVIWDPDMVPPKVAESYTYPPGREHINNSITREDLARHFASYNSPKGAMSDECQELNALHSSVVDGASIKIPERLTNVPTTKAADTDSPEKFVLDALHEDTNAFQAAFLQHHTERIRTDETTQDVAESMILNFLSSDKMAFSEYETIGKAATLARQFGIDLRRYVAHMDFSALSTAEKYAVGTILNVTPEEAPYIWNSLIRSNILQARDLEDRDLGGPMHLQRLYTSTIQGRPAFFEYLKEAVENFHRRLIILQTDERFSVGIFMRGALAWNDEPDIDDNVMVCSFMPQSSTSLTTYKRGTKGFKLHCSDNSLQLYNRQRSDTFIFMTRPPERSGQDIITSIALQKISDHVRRQCGRLQRAPVITIEIHVVSNRDRVGHQAFDLRFDHVQTEEYLRRFDHRPEPYTPRSLVNFNWEEVPDQQQIVFAGTQLQANLVISDASEDTLVQYFQFAMQYRCEDRAFWMFDALIAKEELPETSVVYCMDKHPPLVYSLLRRFMLGEAGSERLPDSFRTMVPSILSNVIRCANELGIAALVALEKLSSHIAELDFPQYVDLLWLSAMSVRPKDLVQEILMVLHDCRIDVRARNAIQAYGHKHALAVAFDRAEEASEACPCDDNGRPRRQRTAPVRAKLVVPKPPKRPESQGEPDNDEINGEEEGSAVMAHIRVDAVTSIRIHSHVRLQVSSKPEHSTLPAAIIDAVVLRASRGEILLSPFHPLPPEYTEVTWNMYDAGSVATSRAMLDAVQKLVMAGYGACKFHRVITGSGDDEHLEGQSEGGEAETDGDEEDDLGTLNDSQKIAVRASQLGKFSLIWGPPGTGKTTVVVKILLRFLRQNADPDARILMTASTHNAVDNVLERFVAEIARTDPPLLNEEQILRAATDGTRVNKALQKYTIDARLGGSISDNPRLVQKAEKRVKQARIVFTTCTGAGLGIIRKLEFETVLIDEASQITEPGALIPLVKGCRTAVLVGDDVQLRPIVKPLGKVQYRFSSDIEHFPSHEFYEGRLQTGNPRDTEIGQLLAPGSFPWPRTDQNRITPVVFVDCRSEEDFGRSSKSNEGQVALTKHILTLLRTPSDQEAPDDRGSILTRLRAITVSLLTPYSRQVKMMTEEIGTNEHTVVSTIDGFQGRESDVVIFSTVRCNMEGDIGFVEDLRRLNVAWTRPKVGLIIIGDRRTLSTNALWVRALDACTEVVITLPEPHSA</sequence>
<dbReference type="GO" id="GO:0003968">
    <property type="term" value="F:RNA-directed RNA polymerase activity"/>
    <property type="evidence" value="ECO:0007669"/>
    <property type="project" value="UniProtKB-KW"/>
</dbReference>
<feature type="compositionally biased region" description="Acidic residues" evidence="1">
    <location>
        <begin position="1233"/>
        <end position="1245"/>
    </location>
</feature>
<dbReference type="Proteomes" id="UP000308730">
    <property type="component" value="Unassembled WGS sequence"/>
</dbReference>
<evidence type="ECO:0000313" key="6">
    <source>
        <dbReference type="Proteomes" id="UP000308730"/>
    </source>
</evidence>
<keyword evidence="6" id="KW-1185">Reference proteome</keyword>
<reference evidence="5 6" key="1">
    <citation type="submission" date="2019-02" db="EMBL/GenBank/DDBJ databases">
        <title>Genome sequencing of the rare red list fungi Antrodiella citrinella (Flaviporus citrinellus).</title>
        <authorList>
            <person name="Buettner E."/>
            <person name="Kellner H."/>
        </authorList>
    </citation>
    <scope>NUCLEOTIDE SEQUENCE [LARGE SCALE GENOMIC DNA]</scope>
    <source>
        <strain evidence="5 6">DSM 108506</strain>
    </source>
</reference>
<proteinExistence type="predicted"/>
<dbReference type="GO" id="GO:0030422">
    <property type="term" value="P:siRNA processing"/>
    <property type="evidence" value="ECO:0007669"/>
    <property type="project" value="TreeGrafter"/>
</dbReference>
<dbReference type="InterPro" id="IPR047187">
    <property type="entry name" value="SF1_C_Upf1"/>
</dbReference>
<name>A0A4S4N1S9_9APHY</name>
<feature type="compositionally biased region" description="Acidic residues" evidence="1">
    <location>
        <begin position="1101"/>
        <end position="1110"/>
    </location>
</feature>
<dbReference type="Pfam" id="PF05183">
    <property type="entry name" value="RdRP"/>
    <property type="match status" value="1"/>
</dbReference>
<dbReference type="InterPro" id="IPR007855">
    <property type="entry name" value="RDRP"/>
</dbReference>
<dbReference type="GO" id="GO:0003723">
    <property type="term" value="F:RNA binding"/>
    <property type="evidence" value="ECO:0007669"/>
    <property type="project" value="UniProtKB-KW"/>
</dbReference>
<dbReference type="InterPro" id="IPR027417">
    <property type="entry name" value="P-loop_NTPase"/>
</dbReference>
<dbReference type="Gene3D" id="3.40.50.300">
    <property type="entry name" value="P-loop containing nucleotide triphosphate hydrolases"/>
    <property type="match status" value="2"/>
</dbReference>
<feature type="domain" description="DNA2/NAM7 helicase helicase" evidence="3">
    <location>
        <begin position="1248"/>
        <end position="1361"/>
    </location>
</feature>
<comment type="caution">
    <text evidence="5">The sequence shown here is derived from an EMBL/GenBank/DDBJ whole genome shotgun (WGS) entry which is preliminary data.</text>
</comment>
<dbReference type="Pfam" id="PF13087">
    <property type="entry name" value="AAA_12"/>
    <property type="match status" value="1"/>
</dbReference>
<protein>
    <submittedName>
        <fullName evidence="5">Uncharacterized protein</fullName>
    </submittedName>
</protein>
<dbReference type="GO" id="GO:0031380">
    <property type="term" value="C:nuclear RNA-directed RNA polymerase complex"/>
    <property type="evidence" value="ECO:0007669"/>
    <property type="project" value="TreeGrafter"/>
</dbReference>
<accession>A0A4S4N1S9</accession>
<evidence type="ECO:0000313" key="5">
    <source>
        <dbReference type="EMBL" id="THH29680.1"/>
    </source>
</evidence>
<dbReference type="PANTHER" id="PTHR23079">
    <property type="entry name" value="RNA-DEPENDENT RNA POLYMERASE"/>
    <property type="match status" value="1"/>
</dbReference>
<dbReference type="InterPro" id="IPR041679">
    <property type="entry name" value="DNA2/NAM7-like_C"/>
</dbReference>
<dbReference type="SUPFAM" id="SSF52540">
    <property type="entry name" value="P-loop containing nucleoside triphosphate hydrolases"/>
    <property type="match status" value="1"/>
</dbReference>
<feature type="domain" description="DNA2/NAM7 helicase helicase" evidence="3">
    <location>
        <begin position="1369"/>
        <end position="1436"/>
    </location>
</feature>
<evidence type="ECO:0000259" key="2">
    <source>
        <dbReference type="Pfam" id="PF05183"/>
    </source>
</evidence>
<feature type="region of interest" description="Disordered" evidence="1">
    <location>
        <begin position="1221"/>
        <end position="1246"/>
    </location>
</feature>
<feature type="domain" description="RDRP core" evidence="2">
    <location>
        <begin position="63"/>
        <end position="522"/>
    </location>
</feature>
<dbReference type="GO" id="GO:0004386">
    <property type="term" value="F:helicase activity"/>
    <property type="evidence" value="ECO:0007669"/>
    <property type="project" value="InterPro"/>
</dbReference>
<dbReference type="PANTHER" id="PTHR23079:SF55">
    <property type="entry name" value="RNA-DIRECTED RNA POLYMERASE"/>
    <property type="match status" value="1"/>
</dbReference>
<dbReference type="InterPro" id="IPR041677">
    <property type="entry name" value="DNA2/NAM7_AAA_11"/>
</dbReference>
<feature type="domain" description="DNA2/NAM7 helicase-like C-terminal" evidence="4">
    <location>
        <begin position="1440"/>
        <end position="1628"/>
    </location>
</feature>
<dbReference type="Pfam" id="PF13086">
    <property type="entry name" value="AAA_11"/>
    <property type="match status" value="2"/>
</dbReference>
<evidence type="ECO:0000259" key="4">
    <source>
        <dbReference type="Pfam" id="PF13087"/>
    </source>
</evidence>
<dbReference type="OrthoDB" id="6513042at2759"/>
<dbReference type="EMBL" id="SGPM01000112">
    <property type="protein sequence ID" value="THH29680.1"/>
    <property type="molecule type" value="Genomic_DNA"/>
</dbReference>
<dbReference type="CDD" id="cd18808">
    <property type="entry name" value="SF1_C_Upf1"/>
    <property type="match status" value="1"/>
</dbReference>